<organism evidence="1 2">
    <name type="scientific">Aspergillus steynii IBT 23096</name>
    <dbReference type="NCBI Taxonomy" id="1392250"/>
    <lineage>
        <taxon>Eukaryota</taxon>
        <taxon>Fungi</taxon>
        <taxon>Dikarya</taxon>
        <taxon>Ascomycota</taxon>
        <taxon>Pezizomycotina</taxon>
        <taxon>Eurotiomycetes</taxon>
        <taxon>Eurotiomycetidae</taxon>
        <taxon>Eurotiales</taxon>
        <taxon>Aspergillaceae</taxon>
        <taxon>Aspergillus</taxon>
        <taxon>Aspergillus subgen. Circumdati</taxon>
    </lineage>
</organism>
<dbReference type="VEuPathDB" id="FungiDB:P170DRAFT_477263"/>
<dbReference type="AlphaFoldDB" id="A0A2I2G0H3"/>
<dbReference type="EMBL" id="MSFO01000006">
    <property type="protein sequence ID" value="PLB46384.1"/>
    <property type="molecule type" value="Genomic_DNA"/>
</dbReference>
<name>A0A2I2G0H3_9EURO</name>
<dbReference type="RefSeq" id="XP_024701686.1">
    <property type="nucleotide sequence ID" value="XM_024853434.1"/>
</dbReference>
<protein>
    <submittedName>
        <fullName evidence="1">Uncharacterized protein</fullName>
    </submittedName>
</protein>
<evidence type="ECO:0000313" key="2">
    <source>
        <dbReference type="Proteomes" id="UP000234275"/>
    </source>
</evidence>
<reference evidence="1 2" key="1">
    <citation type="submission" date="2016-12" db="EMBL/GenBank/DDBJ databases">
        <title>The genomes of Aspergillus section Nigri reveals drivers in fungal speciation.</title>
        <authorList>
            <consortium name="DOE Joint Genome Institute"/>
            <person name="Vesth T.C."/>
            <person name="Nybo J."/>
            <person name="Theobald S."/>
            <person name="Brandl J."/>
            <person name="Frisvad J.C."/>
            <person name="Nielsen K.F."/>
            <person name="Lyhne E.K."/>
            <person name="Kogle M.E."/>
            <person name="Kuo A."/>
            <person name="Riley R."/>
            <person name="Clum A."/>
            <person name="Nolan M."/>
            <person name="Lipzen A."/>
            <person name="Salamov A."/>
            <person name="Henrissat B."/>
            <person name="Wiebenga A."/>
            <person name="De Vries R.P."/>
            <person name="Grigoriev I.V."/>
            <person name="Mortensen U.H."/>
            <person name="Andersen M.R."/>
            <person name="Baker S.E."/>
        </authorList>
    </citation>
    <scope>NUCLEOTIDE SEQUENCE [LARGE SCALE GENOMIC DNA]</scope>
    <source>
        <strain evidence="1 2">IBT 23096</strain>
    </source>
</reference>
<keyword evidence="2" id="KW-1185">Reference proteome</keyword>
<evidence type="ECO:0000313" key="1">
    <source>
        <dbReference type="EMBL" id="PLB46384.1"/>
    </source>
</evidence>
<comment type="caution">
    <text evidence="1">The sequence shown here is derived from an EMBL/GenBank/DDBJ whole genome shotgun (WGS) entry which is preliminary data.</text>
</comment>
<dbReference type="OrthoDB" id="4499616at2759"/>
<dbReference type="Proteomes" id="UP000234275">
    <property type="component" value="Unassembled WGS sequence"/>
</dbReference>
<sequence>MAPLDPMRSSNTYMDIVSIAHEIEDISASTSEGHVNGVWQAILDWVFPSTEGYITRAQAQHTAWGGRRGFSDFHTFEWDDTTKQRIFFLVTQCKPQRKEGQDSAWQDGANQLGGYLRMQHGTRPTNERRDVYLGYR</sequence>
<dbReference type="GeneID" id="36561132"/>
<proteinExistence type="predicted"/>
<gene>
    <name evidence="1" type="ORF">P170DRAFT_477263</name>
</gene>
<accession>A0A2I2G0H3</accession>